<dbReference type="GO" id="GO:0015226">
    <property type="term" value="F:carnitine transmembrane transporter activity"/>
    <property type="evidence" value="ECO:0007669"/>
    <property type="project" value="TreeGrafter"/>
</dbReference>
<keyword evidence="4 7" id="KW-0812">Transmembrane</keyword>
<proteinExistence type="inferred from homology"/>
<evidence type="ECO:0000256" key="2">
    <source>
        <dbReference type="ARBA" id="ARBA00022448"/>
    </source>
</evidence>
<comment type="subcellular location">
    <subcellularLocation>
        <location evidence="1 7">Cell membrane</location>
        <topology evidence="1 7">Multi-pass membrane protein</topology>
    </subcellularLocation>
</comment>
<evidence type="ECO:0000256" key="7">
    <source>
        <dbReference type="RuleBase" id="RU363032"/>
    </source>
</evidence>
<accession>A0A7S8C497</accession>
<dbReference type="GO" id="GO:0005275">
    <property type="term" value="F:amine transmembrane transporter activity"/>
    <property type="evidence" value="ECO:0007669"/>
    <property type="project" value="TreeGrafter"/>
</dbReference>
<comment type="similarity">
    <text evidence="7">Belongs to the binding-protein-dependent transport system permease family.</text>
</comment>
<evidence type="ECO:0000256" key="3">
    <source>
        <dbReference type="ARBA" id="ARBA00022475"/>
    </source>
</evidence>
<sequence length="332" mass="35069">MASDAGGLAGAVSSADEVLRPSTYGTIPLDDWVETVVKDWLVPNFRPAFRAAQWPVDKVLSNLNDLLQVIPFAAILAIFVLIAWRFAGRGVAIFTLVSLALLETVGLWSETMTTLSMILTAVVFCAAVGIPLGILAAGSDRFEAILRPILDIMQTIPPFVYLVPIVMLFGVGMVPGVIATIIFALPPIIRLTNLGIRQVRDELVEAGYAFGSTRRQVLIDIQIPLALRTIMAGLNQTLMLALSMAVIAALIGAGGLGLTVFTGLGRLDVGMAFLGGLGIVLLAIILDRITQAIGAGPAARNASWTLSGFFKRLLGYARSGSEAGRPSGQAAE</sequence>
<dbReference type="SUPFAM" id="SSF161098">
    <property type="entry name" value="MetI-like"/>
    <property type="match status" value="1"/>
</dbReference>
<dbReference type="GO" id="GO:0031460">
    <property type="term" value="P:glycine betaine transport"/>
    <property type="evidence" value="ECO:0007669"/>
    <property type="project" value="TreeGrafter"/>
</dbReference>
<dbReference type="Proteomes" id="UP000593594">
    <property type="component" value="Chromosome"/>
</dbReference>
<reference evidence="9 10" key="1">
    <citation type="submission" date="2020-06" db="EMBL/GenBank/DDBJ databases">
        <title>Genome sequence of 2 isolates from Red Sea Mangroves.</title>
        <authorList>
            <person name="Sefrji F."/>
            <person name="Michoud G."/>
            <person name="Merlino G."/>
            <person name="Daffonchio D."/>
        </authorList>
    </citation>
    <scope>NUCLEOTIDE SEQUENCE [LARGE SCALE GENOMIC DNA]</scope>
    <source>
        <strain evidence="9 10">R1DC25</strain>
    </source>
</reference>
<dbReference type="Gene3D" id="1.10.3720.10">
    <property type="entry name" value="MetI-like"/>
    <property type="match status" value="1"/>
</dbReference>
<organism evidence="9 10">
    <name type="scientific">Kaustia mangrovi</name>
    <dbReference type="NCBI Taxonomy" id="2593653"/>
    <lineage>
        <taxon>Bacteria</taxon>
        <taxon>Pseudomonadati</taxon>
        <taxon>Pseudomonadota</taxon>
        <taxon>Alphaproteobacteria</taxon>
        <taxon>Hyphomicrobiales</taxon>
        <taxon>Parvibaculaceae</taxon>
        <taxon>Kaustia</taxon>
    </lineage>
</organism>
<evidence type="ECO:0000313" key="9">
    <source>
        <dbReference type="EMBL" id="QPC43068.1"/>
    </source>
</evidence>
<feature type="transmembrane region" description="Helical" evidence="7">
    <location>
        <begin position="238"/>
        <end position="260"/>
    </location>
</feature>
<evidence type="ECO:0000259" key="8">
    <source>
        <dbReference type="PROSITE" id="PS50928"/>
    </source>
</evidence>
<feature type="transmembrane region" description="Helical" evidence="7">
    <location>
        <begin position="66"/>
        <end position="84"/>
    </location>
</feature>
<name>A0A7S8C497_9HYPH</name>
<evidence type="ECO:0000256" key="1">
    <source>
        <dbReference type="ARBA" id="ARBA00004651"/>
    </source>
</evidence>
<evidence type="ECO:0000256" key="5">
    <source>
        <dbReference type="ARBA" id="ARBA00022989"/>
    </source>
</evidence>
<dbReference type="PANTHER" id="PTHR47737:SF1">
    <property type="entry name" value="GLYCINE BETAINE_PROLINE BETAINE TRANSPORT SYSTEM PERMEASE PROTEIN PROW"/>
    <property type="match status" value="1"/>
</dbReference>
<protein>
    <submittedName>
        <fullName evidence="9">Proline/glycine betaine ABC transporter permease</fullName>
    </submittedName>
</protein>
<keyword evidence="2 7" id="KW-0813">Transport</keyword>
<feature type="transmembrane region" description="Helical" evidence="7">
    <location>
        <begin position="267"/>
        <end position="286"/>
    </location>
</feature>
<keyword evidence="6 7" id="KW-0472">Membrane</keyword>
<keyword evidence="3" id="KW-1003">Cell membrane</keyword>
<dbReference type="RefSeq" id="WP_213164308.1">
    <property type="nucleotide sequence ID" value="NZ_CP058214.1"/>
</dbReference>
<dbReference type="InterPro" id="IPR000515">
    <property type="entry name" value="MetI-like"/>
</dbReference>
<dbReference type="FunFam" id="1.10.3720.10:FF:000001">
    <property type="entry name" value="Glycine betaine ABC transporter, permease"/>
    <property type="match status" value="1"/>
</dbReference>
<gene>
    <name evidence="9" type="ORF">HW532_10440</name>
</gene>
<dbReference type="PROSITE" id="PS50928">
    <property type="entry name" value="ABC_TM1"/>
    <property type="match status" value="1"/>
</dbReference>
<dbReference type="AlphaFoldDB" id="A0A7S8C497"/>
<dbReference type="KEGG" id="kmn:HW532_10440"/>
<evidence type="ECO:0000313" key="10">
    <source>
        <dbReference type="Proteomes" id="UP000593594"/>
    </source>
</evidence>
<feature type="transmembrane region" description="Helical" evidence="7">
    <location>
        <begin position="159"/>
        <end position="185"/>
    </location>
</feature>
<feature type="transmembrane region" description="Helical" evidence="7">
    <location>
        <begin position="91"/>
        <end position="109"/>
    </location>
</feature>
<dbReference type="GO" id="GO:0043190">
    <property type="term" value="C:ATP-binding cassette (ABC) transporter complex"/>
    <property type="evidence" value="ECO:0007669"/>
    <property type="project" value="TreeGrafter"/>
</dbReference>
<dbReference type="Pfam" id="PF00528">
    <property type="entry name" value="BPD_transp_1"/>
    <property type="match status" value="1"/>
</dbReference>
<dbReference type="PANTHER" id="PTHR47737">
    <property type="entry name" value="GLYCINE BETAINE/PROLINE BETAINE TRANSPORT SYSTEM PERMEASE PROTEIN PROW"/>
    <property type="match status" value="1"/>
</dbReference>
<keyword evidence="5 7" id="KW-1133">Transmembrane helix</keyword>
<evidence type="ECO:0000256" key="4">
    <source>
        <dbReference type="ARBA" id="ARBA00022692"/>
    </source>
</evidence>
<feature type="domain" description="ABC transmembrane type-1" evidence="8">
    <location>
        <begin position="111"/>
        <end position="290"/>
    </location>
</feature>
<dbReference type="EMBL" id="CP058214">
    <property type="protein sequence ID" value="QPC43068.1"/>
    <property type="molecule type" value="Genomic_DNA"/>
</dbReference>
<dbReference type="CDD" id="cd06261">
    <property type="entry name" value="TM_PBP2"/>
    <property type="match status" value="1"/>
</dbReference>
<keyword evidence="10" id="KW-1185">Reference proteome</keyword>
<evidence type="ECO:0000256" key="6">
    <source>
        <dbReference type="ARBA" id="ARBA00023136"/>
    </source>
</evidence>
<dbReference type="InterPro" id="IPR035906">
    <property type="entry name" value="MetI-like_sf"/>
</dbReference>
<feature type="transmembrane region" description="Helical" evidence="7">
    <location>
        <begin position="115"/>
        <end position="138"/>
    </location>
</feature>
<dbReference type="GO" id="GO:0015871">
    <property type="term" value="P:choline transport"/>
    <property type="evidence" value="ECO:0007669"/>
    <property type="project" value="TreeGrafter"/>
</dbReference>